<sequence length="891" mass="101747">MVKIIDARCTWGSKTFSYGEGGMGPLFSWRLEGDCGQKGYEIIVRDRYDRIIWDSGLVLQAVRHNISCPVTFEPCGKFSWTLTCFGTDGSMDAIKGPEFYSGLDHWKAKWVAPDRKRKPLTDSSIPHASSERQKSALDRLDPPVYMRKGVTLEEVPDYAVVYASAHGIYELWVNGISVSDFLAPGYTSYKKRLEYQVYDITPLLKPGKNVIGVVLADGWYTGKIGAVGIGEQYGKENAFLMQIECRYHDGRRDTFCTGQGMKWTEGAWQYADLFVGEYYDAGKKPKGWLEESYSDQNWKAVEVCDFDYKALCLQSIPPVQEQRVYRPEIFVTPKGEMVVDAGETTVGYLSFRLNLKKGQTVSLEYSETLDKEGNFLQNIIGQNKQQTDYYCCAEDGICEWRPRFSYHGYRYVRITGTQDFNPEHYTVHVIGTPLRQTGEFRASDERLNRLHKNILRSQRGNMICIPTDCPQRERTGWTGDIQLYAPTACYEQDVEQFLRHWLEDVQNEQLDDGQIPHIVPYMPSHDIMKPEGTEGVSAAGWSDAAVIVPWRLYEAYGDEAVLKENFPMMLKYMKSVEQRAARIPKEKDSLAPEELKRQKYLWNADFQFGDWLMPSVQMAGESIMDVAWETGEVVATLLYALTTDIMAKVCQILEETDLMQYYRELNKNIRTAFYEEYMNQDGTLKKEYQGIYVLALETGAVPESLRPSAVSRLADLIHKNNDLLDTGFLSVPYLLPVLHANGQKELANRLLFRDECPSWLYEVKMGATTMWEYWNGYAEDGTPNNCSMNHFAFGCVGEYLYRTILGICPSEPGYKKVRIEPDFTCGLHNAEGAFESIWGKISVSWKLTGDTVYLDVVIPPDVEAVIILGEKKKTCGCGTWHIIQRLKRQVQ</sequence>
<feature type="domain" description="Alpha-L-rhamnosidase concanavalin-like" evidence="4">
    <location>
        <begin position="332"/>
        <end position="425"/>
    </location>
</feature>
<reference evidence="8 9" key="1">
    <citation type="submission" date="2018-05" db="EMBL/GenBank/DDBJ databases">
        <title>The Hungate 1000. A catalogue of reference genomes from the rumen microbiome.</title>
        <authorList>
            <person name="Kelly W."/>
        </authorList>
    </citation>
    <scope>NUCLEOTIDE SEQUENCE [LARGE SCALE GENOMIC DNA]</scope>
    <source>
        <strain evidence="8 9">NLAE-zl-C242</strain>
    </source>
</reference>
<dbReference type="RefSeq" id="WP_242996208.1">
    <property type="nucleotide sequence ID" value="NZ_BAAACK010000015.1"/>
</dbReference>
<evidence type="ECO:0000256" key="1">
    <source>
        <dbReference type="ARBA" id="ARBA00001445"/>
    </source>
</evidence>
<dbReference type="Pfam" id="PF08531">
    <property type="entry name" value="Bac_rhamnosid_N"/>
    <property type="match status" value="1"/>
</dbReference>
<dbReference type="GO" id="GO:0030596">
    <property type="term" value="F:alpha-L-rhamnosidase activity"/>
    <property type="evidence" value="ECO:0007669"/>
    <property type="project" value="UniProtKB-EC"/>
</dbReference>
<dbReference type="EMBL" id="QGDL01000014">
    <property type="protein sequence ID" value="PWJ23485.1"/>
    <property type="molecule type" value="Genomic_DNA"/>
</dbReference>
<dbReference type="SUPFAM" id="SSF48208">
    <property type="entry name" value="Six-hairpin glycosidases"/>
    <property type="match status" value="1"/>
</dbReference>
<evidence type="ECO:0000259" key="4">
    <source>
        <dbReference type="Pfam" id="PF05592"/>
    </source>
</evidence>
<dbReference type="InterPro" id="IPR008928">
    <property type="entry name" value="6-hairpin_glycosidase_sf"/>
</dbReference>
<dbReference type="EC" id="3.2.1.40" evidence="2"/>
<dbReference type="GO" id="GO:0005975">
    <property type="term" value="P:carbohydrate metabolic process"/>
    <property type="evidence" value="ECO:0007669"/>
    <property type="project" value="InterPro"/>
</dbReference>
<evidence type="ECO:0000313" key="9">
    <source>
        <dbReference type="Proteomes" id="UP000245845"/>
    </source>
</evidence>
<dbReference type="PIRSF" id="PIRSF010631">
    <property type="entry name" value="A-rhamnsds"/>
    <property type="match status" value="1"/>
</dbReference>
<dbReference type="InterPro" id="IPR008902">
    <property type="entry name" value="Rhamnosid_concanavalin"/>
</dbReference>
<dbReference type="InterPro" id="IPR012341">
    <property type="entry name" value="6hp_glycosidase-like_sf"/>
</dbReference>
<dbReference type="Gene3D" id="2.60.120.260">
    <property type="entry name" value="Galactose-binding domain-like"/>
    <property type="match status" value="2"/>
</dbReference>
<proteinExistence type="predicted"/>
<dbReference type="SUPFAM" id="SSF49785">
    <property type="entry name" value="Galactose-binding domain-like"/>
    <property type="match status" value="1"/>
</dbReference>
<keyword evidence="3" id="KW-0378">Hydrolase</keyword>
<protein>
    <recommendedName>
        <fullName evidence="2">alpha-L-rhamnosidase</fullName>
        <ecNumber evidence="2">3.2.1.40</ecNumber>
    </recommendedName>
</protein>
<comment type="catalytic activity">
    <reaction evidence="1">
        <text>Hydrolysis of terminal non-reducing alpha-L-rhamnose residues in alpha-L-rhamnosides.</text>
        <dbReference type="EC" id="3.2.1.40"/>
    </reaction>
</comment>
<dbReference type="Pfam" id="PF17390">
    <property type="entry name" value="Bac_rhamnosid_C"/>
    <property type="match status" value="1"/>
</dbReference>
<evidence type="ECO:0000313" key="8">
    <source>
        <dbReference type="EMBL" id="PWJ23485.1"/>
    </source>
</evidence>
<gene>
    <name evidence="8" type="ORF">A8806_114111</name>
</gene>
<dbReference type="Gene3D" id="1.50.10.10">
    <property type="match status" value="1"/>
</dbReference>
<evidence type="ECO:0000259" key="5">
    <source>
        <dbReference type="Pfam" id="PF08531"/>
    </source>
</evidence>
<evidence type="ECO:0000256" key="2">
    <source>
        <dbReference type="ARBA" id="ARBA00012652"/>
    </source>
</evidence>
<dbReference type="PANTHER" id="PTHR33307:SF6">
    <property type="entry name" value="ALPHA-RHAMNOSIDASE (EUROFUNG)-RELATED"/>
    <property type="match status" value="1"/>
</dbReference>
<dbReference type="Pfam" id="PF17389">
    <property type="entry name" value="Bac_rhamnosid6H"/>
    <property type="match status" value="1"/>
</dbReference>
<feature type="domain" description="Bacterial alpha-L-rhamnosidase N-terminal" evidence="5">
    <location>
        <begin position="158"/>
        <end position="321"/>
    </location>
</feature>
<dbReference type="Gene3D" id="2.60.420.10">
    <property type="entry name" value="Maltose phosphorylase, domain 3"/>
    <property type="match status" value="1"/>
</dbReference>
<dbReference type="InterPro" id="IPR016007">
    <property type="entry name" value="Alpha_rhamnosid"/>
</dbReference>
<dbReference type="Proteomes" id="UP000245845">
    <property type="component" value="Unassembled WGS sequence"/>
</dbReference>
<evidence type="ECO:0000259" key="7">
    <source>
        <dbReference type="Pfam" id="PF17390"/>
    </source>
</evidence>
<keyword evidence="9" id="KW-1185">Reference proteome</keyword>
<comment type="caution">
    <text evidence="8">The sequence shown here is derived from an EMBL/GenBank/DDBJ whole genome shotgun (WGS) entry which is preliminary data.</text>
</comment>
<dbReference type="Pfam" id="PF05592">
    <property type="entry name" value="Bac_rhamnosid"/>
    <property type="match status" value="1"/>
</dbReference>
<dbReference type="AlphaFoldDB" id="A0A2Y9BJH2"/>
<dbReference type="InterPro" id="IPR035396">
    <property type="entry name" value="Bac_rhamnosid6H"/>
</dbReference>
<name>A0A2Y9BJH2_9FIRM</name>
<feature type="domain" description="Alpha-L-rhamnosidase C-terminal" evidence="7">
    <location>
        <begin position="806"/>
        <end position="875"/>
    </location>
</feature>
<evidence type="ECO:0000256" key="3">
    <source>
        <dbReference type="ARBA" id="ARBA00022801"/>
    </source>
</evidence>
<organism evidence="8 9">
    <name type="scientific">Faecalicatena orotica</name>
    <dbReference type="NCBI Taxonomy" id="1544"/>
    <lineage>
        <taxon>Bacteria</taxon>
        <taxon>Bacillati</taxon>
        <taxon>Bacillota</taxon>
        <taxon>Clostridia</taxon>
        <taxon>Lachnospirales</taxon>
        <taxon>Lachnospiraceae</taxon>
        <taxon>Faecalicatena</taxon>
    </lineage>
</organism>
<dbReference type="InterPro" id="IPR013737">
    <property type="entry name" value="Bac_rhamnosid_N"/>
</dbReference>
<dbReference type="InterPro" id="IPR008979">
    <property type="entry name" value="Galactose-bd-like_sf"/>
</dbReference>
<dbReference type="InterPro" id="IPR035398">
    <property type="entry name" value="Bac_rhamnosid_C"/>
</dbReference>
<dbReference type="PANTHER" id="PTHR33307">
    <property type="entry name" value="ALPHA-RHAMNOSIDASE (EUROFUNG)"/>
    <property type="match status" value="1"/>
</dbReference>
<evidence type="ECO:0000259" key="6">
    <source>
        <dbReference type="Pfam" id="PF17389"/>
    </source>
</evidence>
<accession>A0A2Y9BJH2</accession>
<feature type="domain" description="Alpha-L-rhamnosidase six-hairpin glycosidase" evidence="6">
    <location>
        <begin position="435"/>
        <end position="804"/>
    </location>
</feature>